<evidence type="ECO:0000256" key="1">
    <source>
        <dbReference type="ARBA" id="ARBA00023015"/>
    </source>
</evidence>
<sequence length="298" mass="34443">MKTLAELTPHVGDSMPYLYDGSSNEGLRVCSVYAFHLFTDGPGEMEIDGVRYPIGNRTLVFLRPGQPHAFHISPSHPLASHNLYCDLWNDRAPVSTHRTFIYAPQPFRLPEQSAAEPCAELGGLPGVFSLQPHPQLYDAFLHIVKLYNELSFYRAETVNSLLYAWMLSWHNAVHARRPRDYRIVRLLEQLETNPERRETVEQWWTLCGLKRTYFHELFLRETGMTPKAYQHRLWMRRALHLLQESDLSITAIAERLGYPSIHPFTRHFSAYYGVSPKQYRLNPRRERADGPETPGGGP</sequence>
<dbReference type="Proteomes" id="UP000670947">
    <property type="component" value="Unassembled WGS sequence"/>
</dbReference>
<keyword evidence="3" id="KW-0804">Transcription</keyword>
<dbReference type="InterPro" id="IPR020449">
    <property type="entry name" value="Tscrpt_reg_AraC-type_HTH"/>
</dbReference>
<dbReference type="InterPro" id="IPR009057">
    <property type="entry name" value="Homeodomain-like_sf"/>
</dbReference>
<keyword evidence="6" id="KW-1185">Reference proteome</keyword>
<dbReference type="RefSeq" id="WP_208849988.1">
    <property type="nucleotide sequence ID" value="NZ_JAGGDJ010000031.1"/>
</dbReference>
<keyword evidence="1" id="KW-0805">Transcription regulation</keyword>
<proteinExistence type="predicted"/>
<dbReference type="Gene3D" id="1.10.10.60">
    <property type="entry name" value="Homeodomain-like"/>
    <property type="match status" value="2"/>
</dbReference>
<dbReference type="Pfam" id="PF12833">
    <property type="entry name" value="HTH_18"/>
    <property type="match status" value="1"/>
</dbReference>
<dbReference type="EMBL" id="JAGGDJ010000031">
    <property type="protein sequence ID" value="MBO7747281.1"/>
    <property type="molecule type" value="Genomic_DNA"/>
</dbReference>
<evidence type="ECO:0000259" key="4">
    <source>
        <dbReference type="PROSITE" id="PS01124"/>
    </source>
</evidence>
<dbReference type="SUPFAM" id="SSF46689">
    <property type="entry name" value="Homeodomain-like"/>
    <property type="match status" value="2"/>
</dbReference>
<evidence type="ECO:0000256" key="3">
    <source>
        <dbReference type="ARBA" id="ARBA00023163"/>
    </source>
</evidence>
<feature type="domain" description="HTH araC/xylS-type" evidence="4">
    <location>
        <begin position="184"/>
        <end position="282"/>
    </location>
</feature>
<evidence type="ECO:0000313" key="5">
    <source>
        <dbReference type="EMBL" id="MBO7747281.1"/>
    </source>
</evidence>
<evidence type="ECO:0000313" key="6">
    <source>
        <dbReference type="Proteomes" id="UP000670947"/>
    </source>
</evidence>
<dbReference type="PANTHER" id="PTHR46796">
    <property type="entry name" value="HTH-TYPE TRANSCRIPTIONAL ACTIVATOR RHAS-RELATED"/>
    <property type="match status" value="1"/>
</dbReference>
<protein>
    <submittedName>
        <fullName evidence="5">Helix-turn-helix transcriptional regulator</fullName>
    </submittedName>
</protein>
<dbReference type="PROSITE" id="PS01124">
    <property type="entry name" value="HTH_ARAC_FAMILY_2"/>
    <property type="match status" value="1"/>
</dbReference>
<organism evidence="5 6">
    <name type="scientific">Paenibacillus artemisiicola</name>
    <dbReference type="NCBI Taxonomy" id="1172618"/>
    <lineage>
        <taxon>Bacteria</taxon>
        <taxon>Bacillati</taxon>
        <taxon>Bacillota</taxon>
        <taxon>Bacilli</taxon>
        <taxon>Bacillales</taxon>
        <taxon>Paenibacillaceae</taxon>
        <taxon>Paenibacillus</taxon>
    </lineage>
</organism>
<dbReference type="SMART" id="SM00342">
    <property type="entry name" value="HTH_ARAC"/>
    <property type="match status" value="1"/>
</dbReference>
<dbReference type="Pfam" id="PF02311">
    <property type="entry name" value="AraC_binding"/>
    <property type="match status" value="1"/>
</dbReference>
<dbReference type="InterPro" id="IPR050204">
    <property type="entry name" value="AraC_XylS_family_regulators"/>
</dbReference>
<evidence type="ECO:0000256" key="2">
    <source>
        <dbReference type="ARBA" id="ARBA00023125"/>
    </source>
</evidence>
<dbReference type="InterPro" id="IPR037923">
    <property type="entry name" value="HTH-like"/>
</dbReference>
<dbReference type="PRINTS" id="PR00032">
    <property type="entry name" value="HTHARAC"/>
</dbReference>
<name>A0ABS3WGN3_9BACL</name>
<accession>A0ABS3WGN3</accession>
<keyword evidence="2" id="KW-0238">DNA-binding</keyword>
<reference evidence="5 6" key="1">
    <citation type="submission" date="2021-03" db="EMBL/GenBank/DDBJ databases">
        <title>Paenibacillus artemisicola MWE-103 whole genome sequence.</title>
        <authorList>
            <person name="Ham Y.J."/>
        </authorList>
    </citation>
    <scope>NUCLEOTIDE SEQUENCE [LARGE SCALE GENOMIC DNA]</scope>
    <source>
        <strain evidence="5 6">MWE-103</strain>
    </source>
</reference>
<comment type="caution">
    <text evidence="5">The sequence shown here is derived from an EMBL/GenBank/DDBJ whole genome shotgun (WGS) entry which is preliminary data.</text>
</comment>
<dbReference type="InterPro" id="IPR018060">
    <property type="entry name" value="HTH_AraC"/>
</dbReference>
<gene>
    <name evidence="5" type="ORF">I8J29_24150</name>
</gene>
<dbReference type="InterPro" id="IPR003313">
    <property type="entry name" value="AraC-bd"/>
</dbReference>
<dbReference type="SUPFAM" id="SSF51215">
    <property type="entry name" value="Regulatory protein AraC"/>
    <property type="match status" value="1"/>
</dbReference>